<dbReference type="PANTHER" id="PTHR34145">
    <property type="entry name" value="OS02G0105600 PROTEIN"/>
    <property type="match status" value="1"/>
</dbReference>
<evidence type="ECO:0000313" key="7">
    <source>
        <dbReference type="RefSeq" id="XP_056699303.1"/>
    </source>
</evidence>
<dbReference type="RefSeq" id="XP_056699300.1">
    <property type="nucleotide sequence ID" value="XM_056843322.1"/>
</dbReference>
<dbReference type="RefSeq" id="XP_056699303.1">
    <property type="nucleotide sequence ID" value="XM_056843325.1"/>
</dbReference>
<feature type="domain" description="At1g61320/AtMIF1 LRR" evidence="1">
    <location>
        <begin position="9"/>
        <end position="266"/>
    </location>
</feature>
<dbReference type="InterPro" id="IPR032675">
    <property type="entry name" value="LRR_dom_sf"/>
</dbReference>
<name>A0ABM3RUK5_SPIOL</name>
<dbReference type="InterPro" id="IPR053772">
    <property type="entry name" value="At1g61320/At1g61330-like"/>
</dbReference>
<dbReference type="Proteomes" id="UP000813463">
    <property type="component" value="Chromosome 4"/>
</dbReference>
<organism evidence="2 6">
    <name type="scientific">Spinacia oleracea</name>
    <name type="common">Spinach</name>
    <dbReference type="NCBI Taxonomy" id="3562"/>
    <lineage>
        <taxon>Eukaryota</taxon>
        <taxon>Viridiplantae</taxon>
        <taxon>Streptophyta</taxon>
        <taxon>Embryophyta</taxon>
        <taxon>Tracheophyta</taxon>
        <taxon>Spermatophyta</taxon>
        <taxon>Magnoliopsida</taxon>
        <taxon>eudicotyledons</taxon>
        <taxon>Gunneridae</taxon>
        <taxon>Pentapetalae</taxon>
        <taxon>Caryophyllales</taxon>
        <taxon>Chenopodiaceae</taxon>
        <taxon>Chenopodioideae</taxon>
        <taxon>Anserineae</taxon>
        <taxon>Spinacia</taxon>
    </lineage>
</organism>
<dbReference type="RefSeq" id="XP_056699301.1">
    <property type="nucleotide sequence ID" value="XM_056843323.1"/>
</dbReference>
<evidence type="ECO:0000313" key="3">
    <source>
        <dbReference type="RefSeq" id="XP_056699298.1"/>
    </source>
</evidence>
<dbReference type="RefSeq" id="XP_056699299.1">
    <property type="nucleotide sequence ID" value="XM_056843321.1"/>
</dbReference>
<dbReference type="PANTHER" id="PTHR34145:SF28">
    <property type="entry name" value="F-BOX DOMAIN-CONTAINING PROTEIN"/>
    <property type="match status" value="1"/>
</dbReference>
<dbReference type="Gene3D" id="3.80.10.10">
    <property type="entry name" value="Ribonuclease Inhibitor"/>
    <property type="match status" value="1"/>
</dbReference>
<evidence type="ECO:0000313" key="4">
    <source>
        <dbReference type="RefSeq" id="XP_056699299.1"/>
    </source>
</evidence>
<dbReference type="SUPFAM" id="SSF52058">
    <property type="entry name" value="L domain-like"/>
    <property type="match status" value="1"/>
</dbReference>
<evidence type="ECO:0000313" key="5">
    <source>
        <dbReference type="RefSeq" id="XP_056699300.1"/>
    </source>
</evidence>
<dbReference type="Pfam" id="PF23622">
    <property type="entry name" value="LRR_At1g61320_AtMIF1"/>
    <property type="match status" value="1"/>
</dbReference>
<dbReference type="InterPro" id="IPR055357">
    <property type="entry name" value="LRR_At1g61320_AtMIF1"/>
</dbReference>
<keyword evidence="2" id="KW-1185">Reference proteome</keyword>
<accession>A0ABM3RUK5</accession>
<dbReference type="GeneID" id="110782640"/>
<sequence>MFHSNRGGSSLKSLDLVCVTLSRELLEFLLNELTVLEQLRVRSSDDLVSLKVTESSKCLKYLDICHCPNMKELEVHAPNLLSLAFAWNHRFGNVVFGSLPSLVDVFFGEYNQRLLLRLKQIRSFSLQLTKLSLHTAMVVHKDLVIPKFDNVKQLEFRVSLRGHQNLVALRCFVEACPLLHELALEIKWDCGCAMKSTCDSVAEANDYDLTEENRCSLEHLRKFELDGPFRFSSHVDYEYSLVLYIIKNAMKLESFICNTGFSELKFHEIADSSKEQQIEAARQLAMVIPSRVNVEII</sequence>
<proteinExistence type="predicted"/>
<protein>
    <recommendedName>
        <fullName evidence="1">At1g61320/AtMIF1 LRR domain-containing protein</fullName>
    </recommendedName>
</protein>
<reference evidence="2" key="1">
    <citation type="journal article" date="2021" name="Nat. Commun.">
        <title>Genomic analyses provide insights into spinach domestication and the genetic basis of agronomic traits.</title>
        <authorList>
            <person name="Cai X."/>
            <person name="Sun X."/>
            <person name="Xu C."/>
            <person name="Sun H."/>
            <person name="Wang X."/>
            <person name="Ge C."/>
            <person name="Zhang Z."/>
            <person name="Wang Q."/>
            <person name="Fei Z."/>
            <person name="Jiao C."/>
            <person name="Wang Q."/>
        </authorList>
    </citation>
    <scope>NUCLEOTIDE SEQUENCE [LARGE SCALE GENOMIC DNA]</scope>
    <source>
        <strain evidence="2">cv. Varoflay</strain>
    </source>
</reference>
<reference evidence="3 4" key="2">
    <citation type="submission" date="2025-05" db="UniProtKB">
        <authorList>
            <consortium name="RefSeq"/>
        </authorList>
    </citation>
    <scope>IDENTIFICATION</scope>
    <source>
        <tissue evidence="3 4">Leaf</tissue>
    </source>
</reference>
<gene>
    <name evidence="3 4 5 6 7" type="primary">LOC110782640</name>
</gene>
<evidence type="ECO:0000313" key="2">
    <source>
        <dbReference type="Proteomes" id="UP000813463"/>
    </source>
</evidence>
<dbReference type="RefSeq" id="XP_056699298.1">
    <property type="nucleotide sequence ID" value="XM_056843320.1"/>
</dbReference>
<evidence type="ECO:0000259" key="1">
    <source>
        <dbReference type="Pfam" id="PF23622"/>
    </source>
</evidence>
<evidence type="ECO:0000313" key="6">
    <source>
        <dbReference type="RefSeq" id="XP_056699301.1"/>
    </source>
</evidence>